<accession>A0A9D9DE69</accession>
<keyword evidence="4" id="KW-1133">Transmembrane helix</keyword>
<dbReference type="PANTHER" id="PTHR30121">
    <property type="entry name" value="UNCHARACTERIZED PROTEIN YJGR-RELATED"/>
    <property type="match status" value="1"/>
</dbReference>
<reference evidence="6" key="1">
    <citation type="submission" date="2020-10" db="EMBL/GenBank/DDBJ databases">
        <authorList>
            <person name="Gilroy R."/>
        </authorList>
    </citation>
    <scope>NUCLEOTIDE SEQUENCE</scope>
    <source>
        <strain evidence="6">8207</strain>
    </source>
</reference>
<dbReference type="Proteomes" id="UP000823630">
    <property type="component" value="Unassembled WGS sequence"/>
</dbReference>
<dbReference type="PANTHER" id="PTHR30121:SF12">
    <property type="entry name" value="TYPE IV SECRETION SYSTEM PROTEIN CAGE"/>
    <property type="match status" value="1"/>
</dbReference>
<protein>
    <recommendedName>
        <fullName evidence="5">CagE TrbE VirB component of type IV transporter system central domain-containing protein</fullName>
    </recommendedName>
</protein>
<evidence type="ECO:0000313" key="7">
    <source>
        <dbReference type="Proteomes" id="UP000823630"/>
    </source>
</evidence>
<reference evidence="6" key="2">
    <citation type="journal article" date="2021" name="PeerJ">
        <title>Extensive microbial diversity within the chicken gut microbiome revealed by metagenomics and culture.</title>
        <authorList>
            <person name="Gilroy R."/>
            <person name="Ravi A."/>
            <person name="Getino M."/>
            <person name="Pursley I."/>
            <person name="Horton D.L."/>
            <person name="Alikhan N.F."/>
            <person name="Baker D."/>
            <person name="Gharbi K."/>
            <person name="Hall N."/>
            <person name="Watson M."/>
            <person name="Adriaenssens E.M."/>
            <person name="Foster-Nyarko E."/>
            <person name="Jarju S."/>
            <person name="Secka A."/>
            <person name="Antonio M."/>
            <person name="Oren A."/>
            <person name="Chaudhuri R.R."/>
            <person name="La Ragione R."/>
            <person name="Hildebrand F."/>
            <person name="Pallen M.J."/>
        </authorList>
    </citation>
    <scope>NUCLEOTIDE SEQUENCE</scope>
    <source>
        <strain evidence="6">8207</strain>
    </source>
</reference>
<feature type="transmembrane region" description="Helical" evidence="4">
    <location>
        <begin position="12"/>
        <end position="35"/>
    </location>
</feature>
<dbReference type="InterPro" id="IPR027417">
    <property type="entry name" value="P-loop_NTPase"/>
</dbReference>
<comment type="similarity">
    <text evidence="1">Belongs to the TrbE/VirB4 family.</text>
</comment>
<organism evidence="6 7">
    <name type="scientific">Candidatus Enterousia avistercoris</name>
    <dbReference type="NCBI Taxonomy" id="2840788"/>
    <lineage>
        <taxon>Bacteria</taxon>
        <taxon>Pseudomonadati</taxon>
        <taxon>Pseudomonadota</taxon>
        <taxon>Alphaproteobacteria</taxon>
        <taxon>Candidatus Enterousia</taxon>
    </lineage>
</organism>
<evidence type="ECO:0000256" key="1">
    <source>
        <dbReference type="ARBA" id="ARBA00006512"/>
    </source>
</evidence>
<name>A0A9D9DE69_9PROT</name>
<dbReference type="SUPFAM" id="SSF52540">
    <property type="entry name" value="P-loop containing nucleoside triphosphate hydrolases"/>
    <property type="match status" value="1"/>
</dbReference>
<dbReference type="GO" id="GO:0005524">
    <property type="term" value="F:ATP binding"/>
    <property type="evidence" value="ECO:0007669"/>
    <property type="project" value="UniProtKB-KW"/>
</dbReference>
<dbReference type="InterPro" id="IPR018145">
    <property type="entry name" value="CagE_TrbE_VirB_cntrl_dom"/>
</dbReference>
<keyword evidence="4" id="KW-0812">Transmembrane</keyword>
<gene>
    <name evidence="6" type="ORF">IAC69_04210</name>
</gene>
<dbReference type="EMBL" id="JADINC010000071">
    <property type="protein sequence ID" value="MBO8425651.1"/>
    <property type="molecule type" value="Genomic_DNA"/>
</dbReference>
<proteinExistence type="inferred from homology"/>
<dbReference type="Gene3D" id="3.40.50.300">
    <property type="entry name" value="P-loop containing nucleotide triphosphate hydrolases"/>
    <property type="match status" value="1"/>
</dbReference>
<evidence type="ECO:0000256" key="4">
    <source>
        <dbReference type="SAM" id="Phobius"/>
    </source>
</evidence>
<keyword evidence="3" id="KW-0067">ATP-binding</keyword>
<evidence type="ECO:0000313" key="6">
    <source>
        <dbReference type="EMBL" id="MBO8425651.1"/>
    </source>
</evidence>
<keyword evidence="2" id="KW-0547">Nucleotide-binding</keyword>
<comment type="caution">
    <text evidence="6">The sequence shown here is derived from an EMBL/GenBank/DDBJ whole genome shotgun (WGS) entry which is preliminary data.</text>
</comment>
<sequence length="806" mass="90631">MNGFFKYFAGGGFPITAIILVMAVVLVFIIMMIYVPTLVRKIFPKFGYSKYYQYLSFKTVYTDNSMTLTDGGIIRVYRVNGVQTSMQDDATREKFLDLRAQLFNQIRDPNVVLRFYMVRDAVGENTNYEFDQPVLQKIYNKWKAQGLRIFNNNYYIVISVRGNDARAKLNQYCNYIETILAAYKPTVLRNDSPDNMAKFFGRILSPITKPAPIVCNQNIAEMATVDDVEFLDNGIIRYIGAGRQSFAAMLSFKMSPDYLDEDFYNSVFTIQTEMICMNGFNILGTADVENVIRQRRATAEENEKSAEEQINVAQSAMDENIAGNQSLVNYYPLFIVFGATIEDLQKYIDEFNKIAASFGVSPVVETFAAKVSWFAQIPGFDTFPRGFKMLSRTAAISIPMSSTPRGVANSDWGPGPLVIFPTAQGTPYQFQFHVSAAPAAVAHTLTIGPTGGGKTTLFSFLISQSLRHQRLKAFFFDRNKGAEIFTLSVGGKYITMHGKEKNNDANADSFQTHLNPLKMPDTAENRAFLRRWFAMITGATDPNSADEIARAVSVNFDYLGEKDRLLKNLWQSCFSSAGNMRSELKKWIDPLQYGDIFNEDSDTLDLNSRLTTFDFTDILQDETLAPAVISYILHRINNITVSGGNPSLIMIDETAPMLENKMFRENFITGLQEGRKNRQAYMVAFQRANVLDKLGIGDVVRGQAQTVLFFRNPAADASDYQYWNLNPLEMAFIQGKAYPNLKRAVLLSRPVTGESVILNTELGGLGNLLRLFESGRSSVLLAEELYKQYGNAFVTEYLKKQGAGDL</sequence>
<dbReference type="Pfam" id="PF03135">
    <property type="entry name" value="CagE_TrbE_VirB"/>
    <property type="match status" value="1"/>
</dbReference>
<feature type="domain" description="CagE TrbE VirB component of type IV transporter system central" evidence="5">
    <location>
        <begin position="198"/>
        <end position="383"/>
    </location>
</feature>
<keyword evidence="4" id="KW-0472">Membrane</keyword>
<dbReference type="Gene3D" id="1.10.8.730">
    <property type="match status" value="1"/>
</dbReference>
<evidence type="ECO:0000259" key="5">
    <source>
        <dbReference type="Pfam" id="PF03135"/>
    </source>
</evidence>
<evidence type="ECO:0000256" key="2">
    <source>
        <dbReference type="ARBA" id="ARBA00022741"/>
    </source>
</evidence>
<evidence type="ECO:0000256" key="3">
    <source>
        <dbReference type="ARBA" id="ARBA00022840"/>
    </source>
</evidence>
<dbReference type="AlphaFoldDB" id="A0A9D9DE69"/>
<dbReference type="InterPro" id="IPR051162">
    <property type="entry name" value="T4SS_component"/>
</dbReference>